<sequence>MSQAMLPRGADLNYGYGDQENDQNSPSDPTYDQENYPPGGYHPMAAFLLMSSVLASTLNPMAAATRSGRIQKNGAIEQAAQERSTAQQNICINDEYQQAQQPAVRPSATPQIQKQAPPVSNQDLSQSLNQTSFVPTTGKSVLPNQVDQTIYEYPDGDPVLQAPAIKVTKNQVWELRFNIRGIMGMDITLPLGQLLNKSPQLCQDMAYNLQSSAPRYRVKKSTKAVPVAALAVPNRSNEVTAPTVTSLALPDNGEAIPMFCTSWLGELKAGRALINTGSIVNIMNGPSTSDDEEDDTIDLPNQTGAYGL</sequence>
<dbReference type="AlphaFoldDB" id="A0A1W5D9B1"/>
<evidence type="ECO:0000313" key="3">
    <source>
        <dbReference type="Proteomes" id="UP000192927"/>
    </source>
</evidence>
<name>A0A1W5D9B1_9LECA</name>
<dbReference type="EMBL" id="FWEW01003543">
    <property type="protein sequence ID" value="SLM39727.1"/>
    <property type="molecule type" value="Genomic_DNA"/>
</dbReference>
<keyword evidence="3" id="KW-1185">Reference proteome</keyword>
<feature type="compositionally biased region" description="Polar residues" evidence="1">
    <location>
        <begin position="299"/>
        <end position="308"/>
    </location>
</feature>
<feature type="compositionally biased region" description="Polar residues" evidence="1">
    <location>
        <begin position="22"/>
        <end position="33"/>
    </location>
</feature>
<proteinExistence type="predicted"/>
<reference evidence="3" key="1">
    <citation type="submission" date="2017-03" db="EMBL/GenBank/DDBJ databases">
        <authorList>
            <person name="Sharma R."/>
            <person name="Thines M."/>
        </authorList>
    </citation>
    <scope>NUCLEOTIDE SEQUENCE [LARGE SCALE GENOMIC DNA]</scope>
</reference>
<organism evidence="2 3">
    <name type="scientific">Lasallia pustulata</name>
    <dbReference type="NCBI Taxonomy" id="136370"/>
    <lineage>
        <taxon>Eukaryota</taxon>
        <taxon>Fungi</taxon>
        <taxon>Dikarya</taxon>
        <taxon>Ascomycota</taxon>
        <taxon>Pezizomycotina</taxon>
        <taxon>Lecanoromycetes</taxon>
        <taxon>OSLEUM clade</taxon>
        <taxon>Umbilicariomycetidae</taxon>
        <taxon>Umbilicariales</taxon>
        <taxon>Umbilicariaceae</taxon>
        <taxon>Lasallia</taxon>
    </lineage>
</organism>
<accession>A0A1W5D9B1</accession>
<feature type="compositionally biased region" description="Polar residues" evidence="1">
    <location>
        <begin position="108"/>
        <end position="124"/>
    </location>
</feature>
<evidence type="ECO:0000256" key="1">
    <source>
        <dbReference type="SAM" id="MobiDB-lite"/>
    </source>
</evidence>
<evidence type="ECO:0000313" key="2">
    <source>
        <dbReference type="EMBL" id="SLM39727.1"/>
    </source>
</evidence>
<feature type="region of interest" description="Disordered" evidence="1">
    <location>
        <begin position="284"/>
        <end position="308"/>
    </location>
</feature>
<feature type="region of interest" description="Disordered" evidence="1">
    <location>
        <begin position="105"/>
        <end position="124"/>
    </location>
</feature>
<protein>
    <submittedName>
        <fullName evidence="2">Uncharacterized protein</fullName>
    </submittedName>
</protein>
<dbReference type="Proteomes" id="UP000192927">
    <property type="component" value="Unassembled WGS sequence"/>
</dbReference>
<feature type="region of interest" description="Disordered" evidence="1">
    <location>
        <begin position="1"/>
        <end position="38"/>
    </location>
</feature>